<feature type="transmembrane region" description="Helical" evidence="1">
    <location>
        <begin position="141"/>
        <end position="163"/>
    </location>
</feature>
<evidence type="ECO:0000313" key="3">
    <source>
        <dbReference type="Proteomes" id="UP001599756"/>
    </source>
</evidence>
<keyword evidence="1" id="KW-0812">Transmembrane</keyword>
<proteinExistence type="predicted"/>
<feature type="transmembrane region" description="Helical" evidence="1">
    <location>
        <begin position="109"/>
        <end position="129"/>
    </location>
</feature>
<dbReference type="EMBL" id="JBHYTS010000006">
    <property type="protein sequence ID" value="MFE1750039.1"/>
    <property type="molecule type" value="Genomic_DNA"/>
</dbReference>
<evidence type="ECO:0000313" key="2">
    <source>
        <dbReference type="EMBL" id="MFE1750039.1"/>
    </source>
</evidence>
<name>A0ABW6H0B1_9ACTN</name>
<keyword evidence="1" id="KW-0472">Membrane</keyword>
<comment type="caution">
    <text evidence="2">The sequence shown here is derived from an EMBL/GenBank/DDBJ whole genome shotgun (WGS) entry which is preliminary data.</text>
</comment>
<organism evidence="2 3">
    <name type="scientific">Streptomyces anandii</name>
    <dbReference type="NCBI Taxonomy" id="285454"/>
    <lineage>
        <taxon>Bacteria</taxon>
        <taxon>Bacillati</taxon>
        <taxon>Actinomycetota</taxon>
        <taxon>Actinomycetes</taxon>
        <taxon>Kitasatosporales</taxon>
        <taxon>Streptomycetaceae</taxon>
        <taxon>Streptomyces</taxon>
    </lineage>
</organism>
<keyword evidence="3" id="KW-1185">Reference proteome</keyword>
<sequence length="484" mass="53966">MSIRPWVVVEAPDDRGLRRVTVDGETAGSAWSMPELRRILERLGHPDVDVTDPARVHWRGGDSDTWPDRPRRRHTAALLMTAGLLASAVLNAVIGWPDASGAMTFAQRLTGALFVLSAPVQAAAALAVIDHWGKRHSRVSGATVLLGVLTSTAADGLLLLLWFEEREYTPYLLVFMPLCCWSVWALWLLLKERSWKGVTHPRKFAAGVFVSALLTALSLVYSTMYEPTVAPMSLALKAEFGTARADRRLPFVQVPLKLSVKNTGSFSVYIVVDDFTVYGRTADYSEQGSFGVQDWRRSIDEYGEEEAERHVDRIRFAPLSSDRFYEPGVLLESGQEDAREHVFQLPVNTKYDLLHVDLQLTYMRKDRGRIDVAAFGQAHASWRKGVGQSYCRVAGCLGRLVYLGRVWHNNNLINVTRGARYVLATWSAKEGPRYSISPYFTTGKAADAAEEKKNLERFGVSTVQVRSEISVAELLKSIPSPRPS</sequence>
<dbReference type="Proteomes" id="UP001599756">
    <property type="component" value="Unassembled WGS sequence"/>
</dbReference>
<evidence type="ECO:0000256" key="1">
    <source>
        <dbReference type="SAM" id="Phobius"/>
    </source>
</evidence>
<feature type="transmembrane region" description="Helical" evidence="1">
    <location>
        <begin position="169"/>
        <end position="190"/>
    </location>
</feature>
<dbReference type="RefSeq" id="WP_381800837.1">
    <property type="nucleotide sequence ID" value="NZ_JBHYTS010000006.1"/>
</dbReference>
<feature type="transmembrane region" description="Helical" evidence="1">
    <location>
        <begin position="202"/>
        <end position="224"/>
    </location>
</feature>
<gene>
    <name evidence="2" type="ORF">ACFW88_05755</name>
</gene>
<reference evidence="2 3" key="1">
    <citation type="submission" date="2024-09" db="EMBL/GenBank/DDBJ databases">
        <title>The Natural Products Discovery Center: Release of the First 8490 Sequenced Strains for Exploring Actinobacteria Biosynthetic Diversity.</title>
        <authorList>
            <person name="Kalkreuter E."/>
            <person name="Kautsar S.A."/>
            <person name="Yang D."/>
            <person name="Bader C.D."/>
            <person name="Teijaro C.N."/>
            <person name="Fluegel L."/>
            <person name="Davis C.M."/>
            <person name="Simpson J.R."/>
            <person name="Lauterbach L."/>
            <person name="Steele A.D."/>
            <person name="Gui C."/>
            <person name="Meng S."/>
            <person name="Li G."/>
            <person name="Viehrig K."/>
            <person name="Ye F."/>
            <person name="Su P."/>
            <person name="Kiefer A.F."/>
            <person name="Nichols A."/>
            <person name="Cepeda A.J."/>
            <person name="Yan W."/>
            <person name="Fan B."/>
            <person name="Jiang Y."/>
            <person name="Adhikari A."/>
            <person name="Zheng C.-J."/>
            <person name="Schuster L."/>
            <person name="Cowan T.M."/>
            <person name="Smanski M.J."/>
            <person name="Chevrette M.G."/>
            <person name="De Carvalho L.P.S."/>
            <person name="Shen B."/>
        </authorList>
    </citation>
    <scope>NUCLEOTIDE SEQUENCE [LARGE SCALE GENOMIC DNA]</scope>
    <source>
        <strain evidence="2 3">NPDC059500</strain>
    </source>
</reference>
<keyword evidence="1" id="KW-1133">Transmembrane helix</keyword>
<protein>
    <submittedName>
        <fullName evidence="2">Uncharacterized protein</fullName>
    </submittedName>
</protein>
<accession>A0ABW6H0B1</accession>
<feature type="transmembrane region" description="Helical" evidence="1">
    <location>
        <begin position="76"/>
        <end position="97"/>
    </location>
</feature>